<dbReference type="InterPro" id="IPR059000">
    <property type="entry name" value="ATPase_P-type_domA"/>
</dbReference>
<keyword evidence="10" id="KW-0460">Magnesium</keyword>
<gene>
    <name evidence="19" type="ORF">niasHT_035186</name>
</gene>
<evidence type="ECO:0000256" key="14">
    <source>
        <dbReference type="ARBA" id="ARBA00023065"/>
    </source>
</evidence>
<dbReference type="Pfam" id="PF13246">
    <property type="entry name" value="Cation_ATPase"/>
    <property type="match status" value="1"/>
</dbReference>
<dbReference type="Gene3D" id="3.40.50.1000">
    <property type="entry name" value="HAD superfamily/HAD-like"/>
    <property type="match status" value="1"/>
</dbReference>
<dbReference type="NCBIfam" id="TIGR01517">
    <property type="entry name" value="ATPase-IIB_Ca"/>
    <property type="match status" value="1"/>
</dbReference>
<keyword evidence="2 16" id="KW-0813">Transport</keyword>
<sequence>MTNCLFCAAHLSYRWWTDEEMGRMNELNVYTQQSFATTEDKHSPVSAGLDERHFLSEMQAKKLDGPYISILTDKLVFNDGGGGRSAEGGTEGAGEDDRTQQQQTKKSSKGVKYPFDAQWPPRQQLCKLMESRGAEAIVKINNEFGGVEGICQRLTVDQVRGLTKDAKELAKRREMYGSNTVPSAKAKSFVRLLFDASKDPTLIILIVAGFVSLGLSFVESGRGGSGGDAIFSTDNGTSASALAMQLDQQKANRTFDGETPFSIRTSNISLQKPPDKREQSISANATKEDETKEEEEHESAWIEGAAILVCVVVVVFVTAVNDFSKERQFRGLHAKIETGHKFSVVRDNEAIDIPVSELVVGDIARVKYGDLVPADGILLQSNDLKVDESSLTGESDHVSKSVYADPVLLSGTYAMEGSAKMVVVAVGVHSQTGIIMTLLGGGKLSRGDSSSDSDSSDTSSTTSGSASSGSSRSSSSSSAESGIHSKSILQTKLSALALRIIYCGASMALFALAWLIVRYCYDAFIVKQFNQNAEFHDHLRHFVKFFIIAVTIIVISIPEGLPLAIALSLTYSVRKMMKDNNLVRHLDACETMGNATTICSDKTGTLTTNRMTVVQSFLCERYFGEEKSQPKPGEFQKVLVTLLSEAITVNCAYNSMIVEPKKAGERIQQLGNKTECALLGWVRQIGGDYEKIRREYTEEDNYRVYTFNSSRKMMMTVVELKNGAGRRVGFRVFVKGASEILLNKCAFFLDANGSPTEFTEHRRKRIIDEVIQRMAEDGLRTLTIAYKDYVLAGERTVGPTEVPLDSEAAVNWDDEQSISDGVVGLAICGIQDPVRDEVPDAIEKCRRAGITVRMVTGDNVNTARAIAIRCGILRPDEDFLVLEGKEFNDRIRDGRGKIDQRKLDMIWPRLRVLARAQPADKYTLVKGIIDSKLNTQREIVAVTGDGTNDGPALKKADVGFAMGIAGTDVAKEASDIILTNDNFSSIVKAVMWGRNVYDSISKFLQFQLTVNLVAVFTAVVSACTIADSPLKAVHMLWLNLIMDTLASLALATEMPTEELLERKPYGRKKSLISRTMIRNIFCHAIYQFTILMVLLFKGPELLNVASGIGASIYSPPSEHFTIIFNSFVLMTLFNEINSRKVHGERNVFKHLSSNHMFCIIWLSTFLAQFLIVHFGHKWFSTARLNLSQWLVCLALGLSELVYGQLVAFIPTKKCVPKSLALYRGIVIPSKLHLHRRQPPENVASVSGPFASQSMSRGRALWLRGIELIGIHYRVCYNLHEFLLGRRALGATAPTMTAEVAEKWRQSYRHYRQRKHFEKKLRNSIAAAVEYGTTTTTTSAAHTVPAFIGSSAHYSNSPSSTENGTVGVGLPPRRCKSVAIIETPSHLSPSERRARRHLRVLLRPASLDCPAEENGGGEEGHQQPKPGYHRRHHYQKRRPKSEERQENREENIDEDGIQMGKMGE</sequence>
<dbReference type="InterPro" id="IPR006408">
    <property type="entry name" value="P-type_ATPase_IIB"/>
</dbReference>
<feature type="region of interest" description="Disordered" evidence="17">
    <location>
        <begin position="1407"/>
        <end position="1463"/>
    </location>
</feature>
<evidence type="ECO:0000256" key="7">
    <source>
        <dbReference type="ARBA" id="ARBA00022796"/>
    </source>
</evidence>
<dbReference type="GO" id="GO:0006825">
    <property type="term" value="P:copper ion transport"/>
    <property type="evidence" value="ECO:0007669"/>
    <property type="project" value="UniProtKB-KW"/>
</dbReference>
<dbReference type="Gene3D" id="2.70.150.10">
    <property type="entry name" value="Calcium-transporting ATPase, cytoplasmic transduction domain A"/>
    <property type="match status" value="1"/>
</dbReference>
<feature type="transmembrane region" description="Helical" evidence="16">
    <location>
        <begin position="496"/>
        <end position="517"/>
    </location>
</feature>
<dbReference type="FunFam" id="3.40.50.1000:FF:000144">
    <property type="entry name" value="copper-transporting ATPase 1 isoform X2"/>
    <property type="match status" value="1"/>
</dbReference>
<feature type="transmembrane region" description="Helical" evidence="16">
    <location>
        <begin position="1116"/>
        <end position="1133"/>
    </location>
</feature>
<evidence type="ECO:0000256" key="2">
    <source>
        <dbReference type="ARBA" id="ARBA00022448"/>
    </source>
</evidence>
<dbReference type="InterPro" id="IPR023298">
    <property type="entry name" value="ATPase_P-typ_TM_dom_sf"/>
</dbReference>
<keyword evidence="6 16" id="KW-0547">Nucleotide-binding</keyword>
<evidence type="ECO:0000259" key="18">
    <source>
        <dbReference type="SMART" id="SM00831"/>
    </source>
</evidence>
<dbReference type="FunFam" id="1.20.1110.10:FF:000001">
    <property type="entry name" value="Calcium-transporting ATPase"/>
    <property type="match status" value="1"/>
</dbReference>
<feature type="compositionally biased region" description="Basic and acidic residues" evidence="17">
    <location>
        <begin position="1439"/>
        <end position="1449"/>
    </location>
</feature>
<evidence type="ECO:0000256" key="3">
    <source>
        <dbReference type="ARBA" id="ARBA00022568"/>
    </source>
</evidence>
<feature type="transmembrane region" description="Helical" evidence="16">
    <location>
        <begin position="1076"/>
        <end position="1096"/>
    </location>
</feature>
<dbReference type="FunFam" id="2.70.150.10:FF:000001">
    <property type="entry name" value="Calcium-transporting ATPase"/>
    <property type="match status" value="1"/>
</dbReference>
<dbReference type="InterPro" id="IPR036412">
    <property type="entry name" value="HAD-like_sf"/>
</dbReference>
<dbReference type="Pfam" id="PF08282">
    <property type="entry name" value="Hydrolase_3"/>
    <property type="match status" value="1"/>
</dbReference>
<dbReference type="InterPro" id="IPR001757">
    <property type="entry name" value="P_typ_ATPase"/>
</dbReference>
<dbReference type="Pfam" id="PF00122">
    <property type="entry name" value="E1-E2_ATPase"/>
    <property type="match status" value="1"/>
</dbReference>
<dbReference type="PANTHER" id="PTHR24093">
    <property type="entry name" value="CATION TRANSPORTING ATPASE"/>
    <property type="match status" value="1"/>
</dbReference>
<dbReference type="SMART" id="SM00831">
    <property type="entry name" value="Cation_ATPase_N"/>
    <property type="match status" value="1"/>
</dbReference>
<organism evidence="19 20">
    <name type="scientific">Heterodera trifolii</name>
    <dbReference type="NCBI Taxonomy" id="157864"/>
    <lineage>
        <taxon>Eukaryota</taxon>
        <taxon>Metazoa</taxon>
        <taxon>Ecdysozoa</taxon>
        <taxon>Nematoda</taxon>
        <taxon>Chromadorea</taxon>
        <taxon>Rhabditida</taxon>
        <taxon>Tylenchina</taxon>
        <taxon>Tylenchomorpha</taxon>
        <taxon>Tylenchoidea</taxon>
        <taxon>Heteroderidae</taxon>
        <taxon>Heteroderinae</taxon>
        <taxon>Heterodera</taxon>
    </lineage>
</organism>
<dbReference type="GO" id="GO:0012505">
    <property type="term" value="C:endomembrane system"/>
    <property type="evidence" value="ECO:0007669"/>
    <property type="project" value="UniProtKB-SubCell"/>
</dbReference>
<feature type="region of interest" description="Disordered" evidence="17">
    <location>
        <begin position="255"/>
        <end position="297"/>
    </location>
</feature>
<dbReference type="SUPFAM" id="SSF56784">
    <property type="entry name" value="HAD-like"/>
    <property type="match status" value="1"/>
</dbReference>
<dbReference type="NCBIfam" id="TIGR01494">
    <property type="entry name" value="ATPase_P-type"/>
    <property type="match status" value="3"/>
</dbReference>
<dbReference type="GO" id="GO:0046872">
    <property type="term" value="F:metal ion binding"/>
    <property type="evidence" value="ECO:0007669"/>
    <property type="project" value="UniProtKB-KW"/>
</dbReference>
<keyword evidence="11" id="KW-1278">Translocase</keyword>
<keyword evidence="4 16" id="KW-0812">Transmembrane</keyword>
<dbReference type="GO" id="GO:0005388">
    <property type="term" value="F:P-type calcium transporter activity"/>
    <property type="evidence" value="ECO:0007669"/>
    <property type="project" value="UniProtKB-EC"/>
</dbReference>
<keyword evidence="20" id="KW-1185">Reference proteome</keyword>
<evidence type="ECO:0000313" key="19">
    <source>
        <dbReference type="EMBL" id="KAL3084360.1"/>
    </source>
</evidence>
<reference evidence="19 20" key="1">
    <citation type="submission" date="2024-10" db="EMBL/GenBank/DDBJ databases">
        <authorList>
            <person name="Kim D."/>
        </authorList>
    </citation>
    <scope>NUCLEOTIDE SEQUENCE [LARGE SCALE GENOMIC DNA]</scope>
    <source>
        <strain evidence="19">BH-2024</strain>
    </source>
</reference>
<dbReference type="PRINTS" id="PR00119">
    <property type="entry name" value="CATATPASE"/>
</dbReference>
<dbReference type="InterPro" id="IPR023299">
    <property type="entry name" value="ATPase_P-typ_cyto_dom_N"/>
</dbReference>
<comment type="similarity">
    <text evidence="16">Belongs to the cation transport ATPase (P-type) (TC 3.A.3) family.</text>
</comment>
<protein>
    <recommendedName>
        <fullName evidence="16">Calcium-transporting ATPase</fullName>
        <ecNumber evidence="16">7.2.2.10</ecNumber>
    </recommendedName>
</protein>
<comment type="function">
    <text evidence="16">Catalyzes the hydrolysis of ATP coupled with the transport of calcium.</text>
</comment>
<name>A0ABD2J3Q8_9BILA</name>
<keyword evidence="3 16" id="KW-0109">Calcium transport</keyword>
<evidence type="ECO:0000256" key="1">
    <source>
        <dbReference type="ARBA" id="ARBA00004127"/>
    </source>
</evidence>
<feature type="compositionally biased region" description="Gly residues" evidence="17">
    <location>
        <begin position="81"/>
        <end position="92"/>
    </location>
</feature>
<keyword evidence="8 16" id="KW-0106">Calcium</keyword>
<feature type="transmembrane region" description="Helical" evidence="16">
    <location>
        <begin position="201"/>
        <end position="218"/>
    </location>
</feature>
<dbReference type="InterPro" id="IPR044492">
    <property type="entry name" value="P_typ_ATPase_HD_dom"/>
</dbReference>
<evidence type="ECO:0000256" key="10">
    <source>
        <dbReference type="ARBA" id="ARBA00022842"/>
    </source>
</evidence>
<dbReference type="SFLD" id="SFLDF00027">
    <property type="entry name" value="p-type_atpase"/>
    <property type="match status" value="1"/>
</dbReference>
<dbReference type="GO" id="GO:0016020">
    <property type="term" value="C:membrane"/>
    <property type="evidence" value="ECO:0007669"/>
    <property type="project" value="UniProtKB-SubCell"/>
</dbReference>
<evidence type="ECO:0000313" key="20">
    <source>
        <dbReference type="Proteomes" id="UP001620626"/>
    </source>
</evidence>
<evidence type="ECO:0000256" key="13">
    <source>
        <dbReference type="ARBA" id="ARBA00023008"/>
    </source>
</evidence>
<dbReference type="InterPro" id="IPR008250">
    <property type="entry name" value="ATPase_P-typ_transduc_dom_A_sf"/>
</dbReference>
<evidence type="ECO:0000256" key="8">
    <source>
        <dbReference type="ARBA" id="ARBA00022837"/>
    </source>
</evidence>
<evidence type="ECO:0000256" key="12">
    <source>
        <dbReference type="ARBA" id="ARBA00022989"/>
    </source>
</evidence>
<comment type="subcellular location">
    <subcellularLocation>
        <location evidence="1">Endomembrane system</location>
        <topology evidence="1">Multi-pass membrane protein</topology>
    </subcellularLocation>
    <subcellularLocation>
        <location evidence="16">Membrane</location>
        <topology evidence="16">Multi-pass membrane protein</topology>
    </subcellularLocation>
</comment>
<dbReference type="InterPro" id="IPR023214">
    <property type="entry name" value="HAD_sf"/>
</dbReference>
<keyword evidence="15 16" id="KW-0472">Membrane</keyword>
<comment type="caution">
    <text evidence="16">Lacks conserved residue(s) required for the propagation of feature annotation.</text>
</comment>
<feature type="region of interest" description="Disordered" evidence="17">
    <location>
        <begin position="81"/>
        <end position="114"/>
    </location>
</feature>
<keyword evidence="12 16" id="KW-1133">Transmembrane helix</keyword>
<dbReference type="EC" id="7.2.2.10" evidence="16"/>
<dbReference type="SFLD" id="SFLDS00003">
    <property type="entry name" value="Haloacid_Dehalogenase"/>
    <property type="match status" value="1"/>
</dbReference>
<dbReference type="EMBL" id="JBICBT010001082">
    <property type="protein sequence ID" value="KAL3084360.1"/>
    <property type="molecule type" value="Genomic_DNA"/>
</dbReference>
<evidence type="ECO:0000256" key="9">
    <source>
        <dbReference type="ARBA" id="ARBA00022840"/>
    </source>
</evidence>
<dbReference type="Pfam" id="PF00690">
    <property type="entry name" value="Cation_ATPase_N"/>
    <property type="match status" value="1"/>
</dbReference>
<keyword evidence="5" id="KW-0479">Metal-binding</keyword>
<proteinExistence type="inferred from homology"/>
<evidence type="ECO:0000256" key="11">
    <source>
        <dbReference type="ARBA" id="ARBA00022967"/>
    </source>
</evidence>
<dbReference type="CDD" id="cd02081">
    <property type="entry name" value="P-type_ATPase_Ca_PMCA-like"/>
    <property type="match status" value="1"/>
</dbReference>
<dbReference type="Pfam" id="PF00689">
    <property type="entry name" value="Cation_ATPase_C"/>
    <property type="match status" value="1"/>
</dbReference>
<keyword evidence="14 16" id="KW-0406">Ion transport</keyword>
<dbReference type="InterPro" id="IPR006068">
    <property type="entry name" value="ATPase_P-typ_cation-transptr_C"/>
</dbReference>
<evidence type="ECO:0000256" key="5">
    <source>
        <dbReference type="ARBA" id="ARBA00022723"/>
    </source>
</evidence>
<feature type="transmembrane region" description="Helical" evidence="16">
    <location>
        <begin position="300"/>
        <end position="320"/>
    </location>
</feature>
<feature type="transmembrane region" description="Helical" evidence="16">
    <location>
        <begin position="1154"/>
        <end position="1174"/>
    </location>
</feature>
<feature type="transmembrane region" description="Helical" evidence="16">
    <location>
        <begin position="1186"/>
        <end position="1209"/>
    </location>
</feature>
<dbReference type="InterPro" id="IPR004014">
    <property type="entry name" value="ATPase_P-typ_cation-transptr_N"/>
</dbReference>
<feature type="region of interest" description="Disordered" evidence="17">
    <location>
        <begin position="444"/>
        <end position="480"/>
    </location>
</feature>
<feature type="transmembrane region" description="Helical" evidence="16">
    <location>
        <begin position="545"/>
        <end position="569"/>
    </location>
</feature>
<evidence type="ECO:0000256" key="16">
    <source>
        <dbReference type="RuleBase" id="RU361146"/>
    </source>
</evidence>
<keyword evidence="7" id="KW-0187">Copper transport</keyword>
<keyword evidence="13" id="KW-0186">Copper</keyword>
<feature type="compositionally biased region" description="Low complexity" evidence="17">
    <location>
        <begin position="447"/>
        <end position="479"/>
    </location>
</feature>
<dbReference type="SUPFAM" id="SSF81660">
    <property type="entry name" value="Metal cation-transporting ATPase, ATP-binding domain N"/>
    <property type="match status" value="1"/>
</dbReference>
<accession>A0ABD2J3Q8</accession>
<dbReference type="PROSITE" id="PS00154">
    <property type="entry name" value="ATPASE_E1_E2"/>
    <property type="match status" value="1"/>
</dbReference>
<evidence type="ECO:0000256" key="4">
    <source>
        <dbReference type="ARBA" id="ARBA00022692"/>
    </source>
</evidence>
<evidence type="ECO:0000256" key="15">
    <source>
        <dbReference type="ARBA" id="ARBA00023136"/>
    </source>
</evidence>
<dbReference type="GO" id="GO:0005524">
    <property type="term" value="F:ATP binding"/>
    <property type="evidence" value="ECO:0007669"/>
    <property type="project" value="UniProtKB-KW"/>
</dbReference>
<comment type="caution">
    <text evidence="19">The sequence shown here is derived from an EMBL/GenBank/DDBJ whole genome shotgun (WGS) entry which is preliminary data.</text>
</comment>
<dbReference type="SUPFAM" id="SSF81665">
    <property type="entry name" value="Calcium ATPase, transmembrane domain M"/>
    <property type="match status" value="1"/>
</dbReference>
<keyword evidence="9 16" id="KW-0067">ATP-binding</keyword>
<dbReference type="InterPro" id="IPR018303">
    <property type="entry name" value="ATPase_P-typ_P_site"/>
</dbReference>
<comment type="catalytic activity">
    <reaction evidence="16">
        <text>Ca(2+)(in) + ATP + H2O = Ca(2+)(out) + ADP + phosphate + H(+)</text>
        <dbReference type="Rhea" id="RHEA:18105"/>
        <dbReference type="ChEBI" id="CHEBI:15377"/>
        <dbReference type="ChEBI" id="CHEBI:15378"/>
        <dbReference type="ChEBI" id="CHEBI:29108"/>
        <dbReference type="ChEBI" id="CHEBI:30616"/>
        <dbReference type="ChEBI" id="CHEBI:43474"/>
        <dbReference type="ChEBI" id="CHEBI:456216"/>
        <dbReference type="EC" id="7.2.2.10"/>
    </reaction>
</comment>
<evidence type="ECO:0000256" key="17">
    <source>
        <dbReference type="SAM" id="MobiDB-lite"/>
    </source>
</evidence>
<dbReference type="Gene3D" id="1.20.1110.10">
    <property type="entry name" value="Calcium-transporting ATPase, transmembrane domain"/>
    <property type="match status" value="2"/>
</dbReference>
<dbReference type="SFLD" id="SFLDG00002">
    <property type="entry name" value="C1.7:_P-type_atpase_like"/>
    <property type="match status" value="1"/>
</dbReference>
<dbReference type="SUPFAM" id="SSF81653">
    <property type="entry name" value="Calcium ATPase, transduction domain A"/>
    <property type="match status" value="1"/>
</dbReference>
<dbReference type="Gene3D" id="3.40.1110.10">
    <property type="entry name" value="Calcium-transporting ATPase, cytoplasmic domain N"/>
    <property type="match status" value="1"/>
</dbReference>
<dbReference type="Proteomes" id="UP001620626">
    <property type="component" value="Unassembled WGS sequence"/>
</dbReference>
<feature type="compositionally biased region" description="Basic residues" evidence="17">
    <location>
        <begin position="1426"/>
        <end position="1438"/>
    </location>
</feature>
<feature type="domain" description="Cation-transporting P-type ATPase N-terminal" evidence="18">
    <location>
        <begin position="143"/>
        <end position="217"/>
    </location>
</feature>
<evidence type="ECO:0000256" key="6">
    <source>
        <dbReference type="ARBA" id="ARBA00022741"/>
    </source>
</evidence>
<dbReference type="PANTHER" id="PTHR24093:SF253">
    <property type="entry name" value="PLASMA MEMBRANE CALCIUM-TRANSPORTING ATPASE MCA-1"/>
    <property type="match status" value="1"/>
</dbReference>